<evidence type="ECO:0000313" key="2">
    <source>
        <dbReference type="Proteomes" id="UP001152607"/>
    </source>
</evidence>
<sequence>MLFILFIPSRNERLWERKKKTASPWCLSCFPKMNAASLDYRSNKPTTRKMHLARARSKTFQFSNSCFFLFSVPTLHPPFRHIPSSYILLPFLLSSLKESDILRRHACNNNTMHHAPAHHPHHEISKLFSPHYLELKKKK</sequence>
<gene>
    <name evidence="1" type="ORF">PDIGIT_LOCUS13384</name>
</gene>
<dbReference type="EMBL" id="CAOQHR010000010">
    <property type="protein sequence ID" value="CAI6340209.1"/>
    <property type="molecule type" value="Genomic_DNA"/>
</dbReference>
<protein>
    <submittedName>
        <fullName evidence="1">Uncharacterized protein</fullName>
    </submittedName>
</protein>
<name>A0A9W4UQX5_9PLEO</name>
<reference evidence="1" key="1">
    <citation type="submission" date="2023-01" db="EMBL/GenBank/DDBJ databases">
        <authorList>
            <person name="Van Ghelder C."/>
            <person name="Rancurel C."/>
        </authorList>
    </citation>
    <scope>NUCLEOTIDE SEQUENCE</scope>
    <source>
        <strain evidence="1">CNCM I-4278</strain>
    </source>
</reference>
<dbReference type="Proteomes" id="UP001152607">
    <property type="component" value="Unassembled WGS sequence"/>
</dbReference>
<evidence type="ECO:0000313" key="1">
    <source>
        <dbReference type="EMBL" id="CAI6340209.1"/>
    </source>
</evidence>
<accession>A0A9W4UQX5</accession>
<organism evidence="1 2">
    <name type="scientific">Periconia digitata</name>
    <dbReference type="NCBI Taxonomy" id="1303443"/>
    <lineage>
        <taxon>Eukaryota</taxon>
        <taxon>Fungi</taxon>
        <taxon>Dikarya</taxon>
        <taxon>Ascomycota</taxon>
        <taxon>Pezizomycotina</taxon>
        <taxon>Dothideomycetes</taxon>
        <taxon>Pleosporomycetidae</taxon>
        <taxon>Pleosporales</taxon>
        <taxon>Massarineae</taxon>
        <taxon>Periconiaceae</taxon>
        <taxon>Periconia</taxon>
    </lineage>
</organism>
<dbReference type="AlphaFoldDB" id="A0A9W4UQX5"/>
<comment type="caution">
    <text evidence="1">The sequence shown here is derived from an EMBL/GenBank/DDBJ whole genome shotgun (WGS) entry which is preliminary data.</text>
</comment>
<keyword evidence="2" id="KW-1185">Reference proteome</keyword>
<proteinExistence type="predicted"/>